<organism evidence="1 2">
    <name type="scientific">Discina gigas</name>
    <dbReference type="NCBI Taxonomy" id="1032678"/>
    <lineage>
        <taxon>Eukaryota</taxon>
        <taxon>Fungi</taxon>
        <taxon>Dikarya</taxon>
        <taxon>Ascomycota</taxon>
        <taxon>Pezizomycotina</taxon>
        <taxon>Pezizomycetes</taxon>
        <taxon>Pezizales</taxon>
        <taxon>Discinaceae</taxon>
        <taxon>Discina</taxon>
    </lineage>
</organism>
<comment type="caution">
    <text evidence="1">The sequence shown here is derived from an EMBL/GenBank/DDBJ whole genome shotgun (WGS) entry which is preliminary data.</text>
</comment>
<accession>A0ABR3G4Q8</accession>
<dbReference type="EMBL" id="JBBBZM010000344">
    <property type="protein sequence ID" value="KAL0630904.1"/>
    <property type="molecule type" value="Genomic_DNA"/>
</dbReference>
<proteinExistence type="predicted"/>
<evidence type="ECO:0000313" key="1">
    <source>
        <dbReference type="EMBL" id="KAL0630904.1"/>
    </source>
</evidence>
<gene>
    <name evidence="1" type="ORF">Q9L58_010241</name>
</gene>
<name>A0ABR3G4Q8_9PEZI</name>
<dbReference type="Proteomes" id="UP001447188">
    <property type="component" value="Unassembled WGS sequence"/>
</dbReference>
<reference evidence="1 2" key="1">
    <citation type="submission" date="2024-02" db="EMBL/GenBank/DDBJ databases">
        <title>Discinaceae phylogenomics.</title>
        <authorList>
            <person name="Dirks A.C."/>
            <person name="James T.Y."/>
        </authorList>
    </citation>
    <scope>NUCLEOTIDE SEQUENCE [LARGE SCALE GENOMIC DNA]</scope>
    <source>
        <strain evidence="1 2">ACD0624</strain>
    </source>
</reference>
<protein>
    <submittedName>
        <fullName evidence="1">Uncharacterized protein</fullName>
    </submittedName>
</protein>
<sequence>MSTFEKKLTNRLAKAGKINGAITKELMESPANRFAIDSLMLKLTTVQEWLRQKSKSNKASQGQDPSRPSFIANDINGVFNCVIHAHLIAMLPHYRFPERIVGNIADFNSNRKISMAFDGKQEAPCEFYSGLPQGFPLSPHTVHHICRCPELHDPQPQPPRSNILC</sequence>
<keyword evidence="2" id="KW-1185">Reference proteome</keyword>
<evidence type="ECO:0000313" key="2">
    <source>
        <dbReference type="Proteomes" id="UP001447188"/>
    </source>
</evidence>